<accession>A0A1B8XV34</accession>
<evidence type="ECO:0000313" key="4">
    <source>
        <dbReference type="Xenbase" id="XB-GENE-29082567"/>
    </source>
</evidence>
<reference evidence="1" key="2">
    <citation type="journal article" date="2010" name="Science">
        <title>The genome of the Western clawed frog Xenopus tropicalis.</title>
        <authorList>
            <person name="Hellsten U."/>
            <person name="Harland R.M."/>
            <person name="Gilchrist M.J."/>
            <person name="Hendrix D."/>
            <person name="Jurka J."/>
            <person name="Kapitonov V."/>
            <person name="Ovcharenko I."/>
            <person name="Putnam N.H."/>
            <person name="Shu S."/>
            <person name="Taher L."/>
            <person name="Blitz I.L."/>
            <person name="Blumberg B."/>
            <person name="Dichmann D.S."/>
            <person name="Dubchak I."/>
            <person name="Amaya E."/>
            <person name="Detter J.C."/>
            <person name="Fletcher R."/>
            <person name="Gerhard D.S."/>
            <person name="Goodstein D."/>
            <person name="Graves T."/>
            <person name="Grigoriev I.V."/>
            <person name="Grimwood J."/>
            <person name="Kawashima T."/>
            <person name="Lindquist E."/>
            <person name="Lucas S.M."/>
            <person name="Mead P.E."/>
            <person name="Mitros T."/>
            <person name="Ogino H."/>
            <person name="Ohta Y."/>
            <person name="Poliakov A.V."/>
            <person name="Pollet N."/>
            <person name="Robert J."/>
            <person name="Salamov A."/>
            <person name="Sater A.K."/>
            <person name="Schmutz J."/>
            <person name="Terry A."/>
            <person name="Vize P.D."/>
            <person name="Warren W.C."/>
            <person name="Wells D."/>
            <person name="Wills A."/>
            <person name="Wilson R.K."/>
            <person name="Zimmerman L.B."/>
            <person name="Zorn A.M."/>
            <person name="Grainger R."/>
            <person name="Grammer T."/>
            <person name="Khokha M.K."/>
            <person name="Richardson P.M."/>
            <person name="Rokhsar D.S."/>
        </authorList>
    </citation>
    <scope>NUCLEOTIDE SEQUENCE [LARGE SCALE GENOMIC DNA]</scope>
    <source>
        <strain evidence="1">Nigerian</strain>
    </source>
</reference>
<reference evidence="1" key="1">
    <citation type="submission" date="2009-11" db="EMBL/GenBank/DDBJ databases">
        <authorList>
            <consortium name="US DOE Joint Genome Institute (JGI-PGF)"/>
            <person name="Ottilar R."/>
            <person name="Schmutz J."/>
            <person name="Salamov A."/>
            <person name="Cheng J.F."/>
            <person name="Lucas S."/>
            <person name="Pitluck S."/>
            <person name="Gundlach H."/>
            <person name="Guo Y."/>
            <person name="Haberer G."/>
            <person name="Nasrallah J."/>
            <person name="Mayer K.F.X."/>
            <person name="van de Peer Y."/>
            <person name="Weigel D."/>
            <person name="Grigoriev I.V."/>
        </authorList>
    </citation>
    <scope>NUCLEOTIDE SEQUENCE</scope>
    <source>
        <strain evidence="1">Nigerian</strain>
    </source>
</reference>
<proteinExistence type="predicted"/>
<protein>
    <submittedName>
        <fullName evidence="3">Uncharacterized protein LOC100495124</fullName>
    </submittedName>
</protein>
<dbReference type="OMA" id="ESSHYND"/>
<name>A0A1B8XV34_XENTR</name>
<reference evidence="1" key="3">
    <citation type="submission" date="2016-05" db="EMBL/GenBank/DDBJ databases">
        <title>WGS assembly of Xenopus tropicalis.</title>
        <authorList>
            <person name="Sessions A."/>
            <person name="Jenkins J."/>
            <person name="Mitros T."/>
            <person name="Lyons J.T."/>
            <person name="Dichmann D.S."/>
            <person name="Robert J."/>
            <person name="Harland R.M."/>
            <person name="Rokhsar D.S."/>
        </authorList>
    </citation>
    <scope>NUCLEOTIDE SEQUENCE</scope>
    <source>
        <strain evidence="1">Nigerian</strain>
    </source>
</reference>
<dbReference type="Xenbase" id="XB-GENE-29082567">
    <property type="gene designation" value="LOC100495124"/>
</dbReference>
<keyword evidence="2" id="KW-1185">Reference proteome</keyword>
<gene>
    <name evidence="3 4" type="primary">LOC100495124</name>
    <name evidence="1" type="ORF">XENTR_v90026620mg</name>
</gene>
<dbReference type="AlphaFoldDB" id="A0A1B8XV34"/>
<evidence type="ECO:0000313" key="2">
    <source>
        <dbReference type="Proteomes" id="UP000008143"/>
    </source>
</evidence>
<dbReference type="Proteomes" id="UP000008143">
    <property type="component" value="Chromosome 6"/>
</dbReference>
<dbReference type="EMBL" id="KV461520">
    <property type="protein sequence ID" value="OCA14518.1"/>
    <property type="molecule type" value="Genomic_DNA"/>
</dbReference>
<dbReference type="RefSeq" id="XP_031759881.1">
    <property type="nucleotide sequence ID" value="XM_031904021.1"/>
</dbReference>
<evidence type="ECO:0000313" key="1">
    <source>
        <dbReference type="EMBL" id="OCA14518.1"/>
    </source>
</evidence>
<evidence type="ECO:0000313" key="3">
    <source>
        <dbReference type="RefSeq" id="XP_031759881.1"/>
    </source>
</evidence>
<organism evidence="1">
    <name type="scientific">Xenopus tropicalis</name>
    <name type="common">Western clawed frog</name>
    <name type="synonym">Silurana tropicalis</name>
    <dbReference type="NCBI Taxonomy" id="8364"/>
    <lineage>
        <taxon>Eukaryota</taxon>
        <taxon>Metazoa</taxon>
        <taxon>Chordata</taxon>
        <taxon>Craniata</taxon>
        <taxon>Vertebrata</taxon>
        <taxon>Euteleostomi</taxon>
        <taxon>Amphibia</taxon>
        <taxon>Batrachia</taxon>
        <taxon>Anura</taxon>
        <taxon>Pipoidea</taxon>
        <taxon>Pipidae</taxon>
        <taxon>Xenopodinae</taxon>
        <taxon>Xenopus</taxon>
        <taxon>Silurana</taxon>
    </lineage>
</organism>
<dbReference type="KEGG" id="xtr:100495124"/>
<sequence length="464" mass="52575">MDDLYCSEDKQSLKTLLLVANDIGKLKPEVHITFHAVTVLQRCKLFGITNPTDQVKVLLLTIEMSTWQCLSDSIKEGKGNYDETVDELLKILHPFDIGFMAAYKTKQRQNENPLVFANRLWATYHIGKGRTGNRDDSEYKNLLICNAHPKIKAKCGFLIDPQTHAYDEIIVLMQRCFNVLQKRKPLRSRNGGINKLGATGNSFHVNPCISVINKESSHYNDNIQSKVTNINSAQRHAPNRNMQTESQCYTYQTLAFKVHTLDNALKTEHRKHVLREIELQTKINSLRNGISSLQAQNIALQQTTSALQLSHIDAIGKYNTCHAEMVKCKKKLNDLQERYLHLSNVPLKVIKSTQTEHTGENCKIAIVSGYSDVFKKQKHSKYGTQNHDTERHTSDVLDESDTYDLSSLFCQDHNAQLTEVKDNGCVLGTLENMESMNHYGNFPTISDCENWCTFNSGTVNPLGA</sequence>
<reference evidence="3" key="4">
    <citation type="submission" date="2025-04" db="UniProtKB">
        <authorList>
            <consortium name="RefSeq"/>
        </authorList>
    </citation>
    <scope>IDENTIFICATION</scope>
    <source>
        <strain evidence="3">Nigerian</strain>
        <tissue evidence="3">Liver and blood</tissue>
    </source>
</reference>
<dbReference type="GeneID" id="100495124"/>
<dbReference type="AGR" id="Xenbase:XB-GENE-29082567"/>